<dbReference type="InterPro" id="IPR012674">
    <property type="entry name" value="Calycin"/>
</dbReference>
<feature type="non-terminal residue" evidence="2">
    <location>
        <position position="137"/>
    </location>
</feature>
<dbReference type="AlphaFoldDB" id="A0A0C9SEY5"/>
<accession>A0A0C9SEY5</accession>
<dbReference type="InterPro" id="IPR002970">
    <property type="entry name" value="Tick_his-bd"/>
</dbReference>
<name>A0A0C9SEY5_AMBAM</name>
<feature type="signal peptide" evidence="1">
    <location>
        <begin position="1"/>
        <end position="25"/>
    </location>
</feature>
<feature type="chain" id="PRO_5002202858" evidence="1">
    <location>
        <begin position="26"/>
        <end position="137"/>
    </location>
</feature>
<dbReference type="EMBL" id="GBZX01000627">
    <property type="protein sequence ID" value="JAG92113.1"/>
    <property type="molecule type" value="mRNA"/>
</dbReference>
<dbReference type="Gene3D" id="2.40.128.20">
    <property type="match status" value="1"/>
</dbReference>
<evidence type="ECO:0000313" key="2">
    <source>
        <dbReference type="EMBL" id="JAG92113.1"/>
    </source>
</evidence>
<dbReference type="GO" id="GO:0030682">
    <property type="term" value="P:symbiont-mediated perturbation of host defenses"/>
    <property type="evidence" value="ECO:0007669"/>
    <property type="project" value="InterPro"/>
</dbReference>
<reference evidence="2" key="1">
    <citation type="journal article" date="2015" name="PLoS ONE">
        <title>An Insight into the Sialome of the Lone Star Tick, Amblyomma americanum, with a Glimpse on Its Time Dependent Gene Expression.</title>
        <authorList>
            <person name="Karim S."/>
            <person name="Ribeiro J.M."/>
        </authorList>
    </citation>
    <scope>NUCLEOTIDE SEQUENCE</scope>
    <source>
        <tissue evidence="2">Salivary gland</tissue>
    </source>
</reference>
<protein>
    <submittedName>
        <fullName evidence="2">Putative secreted protein</fullName>
    </submittedName>
</protein>
<organism evidence="2">
    <name type="scientific">Amblyomma americanum</name>
    <name type="common">Lone star tick</name>
    <dbReference type="NCBI Taxonomy" id="6943"/>
    <lineage>
        <taxon>Eukaryota</taxon>
        <taxon>Metazoa</taxon>
        <taxon>Ecdysozoa</taxon>
        <taxon>Arthropoda</taxon>
        <taxon>Chelicerata</taxon>
        <taxon>Arachnida</taxon>
        <taxon>Acari</taxon>
        <taxon>Parasitiformes</taxon>
        <taxon>Ixodida</taxon>
        <taxon>Ixodoidea</taxon>
        <taxon>Ixodidae</taxon>
        <taxon>Amblyomminae</taxon>
        <taxon>Amblyomma</taxon>
    </lineage>
</organism>
<proteinExistence type="evidence at transcript level"/>
<evidence type="ECO:0000256" key="1">
    <source>
        <dbReference type="SAM" id="SignalP"/>
    </source>
</evidence>
<keyword evidence="1" id="KW-0732">Signal</keyword>
<dbReference type="GO" id="GO:0043176">
    <property type="term" value="F:amine binding"/>
    <property type="evidence" value="ECO:0007669"/>
    <property type="project" value="InterPro"/>
</dbReference>
<sequence>MRVLAAIPAVQTVFALCIQLRSAFAIPSETCDAQPSISSYFREGPDAWRLLQHVTTLYCLVYHSENAEFGTQMPCLCARVTFKEEPEKEAKVLYQFSRNKTERQTGAKPVALNKTDEAYKHDNQIIVKHVVDETLAP</sequence>
<dbReference type="Pfam" id="PF02098">
    <property type="entry name" value="His_binding"/>
    <property type="match status" value="1"/>
</dbReference>